<keyword evidence="4" id="KW-0472">Membrane</keyword>
<evidence type="ECO:0000313" key="6">
    <source>
        <dbReference type="EMBL" id="MBB3222341.1"/>
    </source>
</evidence>
<keyword evidence="8" id="KW-1185">Reference proteome</keyword>
<feature type="domain" description="Glycosyltransferase 2-like" evidence="5">
    <location>
        <begin position="11"/>
        <end position="146"/>
    </location>
</feature>
<dbReference type="RefSeq" id="WP_137315391.1">
    <property type="nucleotide sequence ID" value="NZ_CP040017.1"/>
</dbReference>
<protein>
    <submittedName>
        <fullName evidence="6 7">Glycosyltransferase</fullName>
    </submittedName>
</protein>
<evidence type="ECO:0000313" key="9">
    <source>
        <dbReference type="Proteomes" id="UP000584325"/>
    </source>
</evidence>
<dbReference type="Pfam" id="PF00535">
    <property type="entry name" value="Glycos_transf_2"/>
    <property type="match status" value="1"/>
</dbReference>
<dbReference type="SUPFAM" id="SSF53448">
    <property type="entry name" value="Nucleotide-diphospho-sugar transferases"/>
    <property type="match status" value="1"/>
</dbReference>
<comment type="similarity">
    <text evidence="1">Belongs to the glycosyltransferase 2 family.</text>
</comment>
<keyword evidence="3 6" id="KW-0808">Transferase</keyword>
<dbReference type="EMBL" id="CP040017">
    <property type="protein sequence ID" value="QCP12557.1"/>
    <property type="molecule type" value="Genomic_DNA"/>
</dbReference>
<evidence type="ECO:0000256" key="2">
    <source>
        <dbReference type="ARBA" id="ARBA00022676"/>
    </source>
</evidence>
<gene>
    <name evidence="7" type="ORF">FCL38_20585</name>
    <name evidence="6" type="ORF">FHS02_003160</name>
</gene>
<dbReference type="Proteomes" id="UP000298763">
    <property type="component" value="Chromosome"/>
</dbReference>
<evidence type="ECO:0000313" key="7">
    <source>
        <dbReference type="EMBL" id="QCP12557.1"/>
    </source>
</evidence>
<evidence type="ECO:0000256" key="1">
    <source>
        <dbReference type="ARBA" id="ARBA00006739"/>
    </source>
</evidence>
<keyword evidence="4" id="KW-0812">Transmembrane</keyword>
<feature type="transmembrane region" description="Helical" evidence="4">
    <location>
        <begin position="280"/>
        <end position="304"/>
    </location>
</feature>
<evidence type="ECO:0000256" key="3">
    <source>
        <dbReference type="ARBA" id="ARBA00022679"/>
    </source>
</evidence>
<dbReference type="GO" id="GO:0016757">
    <property type="term" value="F:glycosyltransferase activity"/>
    <property type="evidence" value="ECO:0007669"/>
    <property type="project" value="UniProtKB-KW"/>
</dbReference>
<dbReference type="PANTHER" id="PTHR43179:SF12">
    <property type="entry name" value="GALACTOFURANOSYLTRANSFERASE GLFT2"/>
    <property type="match status" value="1"/>
</dbReference>
<dbReference type="AlphaFoldDB" id="A0A4P8HRU7"/>
<reference evidence="6 9" key="2">
    <citation type="submission" date="2020-08" db="EMBL/GenBank/DDBJ databases">
        <title>Genomic Encyclopedia of Type Strains, Phase III (KMG-III): the genomes of soil and plant-associated and newly described type strains.</title>
        <authorList>
            <person name="Whitman W."/>
        </authorList>
    </citation>
    <scope>NUCLEOTIDE SEQUENCE [LARGE SCALE GENOMIC DNA]</scope>
    <source>
        <strain evidence="6 9">CECT 7753</strain>
    </source>
</reference>
<dbReference type="OrthoDB" id="9781367at2"/>
<proteinExistence type="inferred from homology"/>
<dbReference type="Gene3D" id="3.90.550.10">
    <property type="entry name" value="Spore Coat Polysaccharide Biosynthesis Protein SpsA, Chain A"/>
    <property type="match status" value="1"/>
</dbReference>
<dbReference type="Proteomes" id="UP000584325">
    <property type="component" value="Unassembled WGS sequence"/>
</dbReference>
<evidence type="ECO:0000259" key="5">
    <source>
        <dbReference type="Pfam" id="PF00535"/>
    </source>
</evidence>
<organism evidence="6 9">
    <name type="scientific">Pseudoduganella umbonata</name>
    <dbReference type="NCBI Taxonomy" id="864828"/>
    <lineage>
        <taxon>Bacteria</taxon>
        <taxon>Pseudomonadati</taxon>
        <taxon>Pseudomonadota</taxon>
        <taxon>Betaproteobacteria</taxon>
        <taxon>Burkholderiales</taxon>
        <taxon>Oxalobacteraceae</taxon>
        <taxon>Telluria group</taxon>
        <taxon>Pseudoduganella</taxon>
    </lineage>
</organism>
<accession>A0A4P8HRU7</accession>
<feature type="transmembrane region" description="Helical" evidence="4">
    <location>
        <begin position="254"/>
        <end position="274"/>
    </location>
</feature>
<evidence type="ECO:0000313" key="8">
    <source>
        <dbReference type="Proteomes" id="UP000298763"/>
    </source>
</evidence>
<dbReference type="EMBL" id="JACHXS010000005">
    <property type="protein sequence ID" value="MBB3222341.1"/>
    <property type="molecule type" value="Genomic_DNA"/>
</dbReference>
<keyword evidence="4" id="KW-1133">Transmembrane helix</keyword>
<sequence length="314" mass="35313">MTDTTTAFIDVLMCTYRRPELLVKALDGIERAAAKVGKVRVVVVDNDAQQSAREPARLWASSGSLAVTYLTQPLQNISLTRNVALDNATAQWIALIDDDEVPDENWLSSLLETAARYEADVVFAPVIAEFDNGAPEWARQGTLFQRKRFPTGTVIPLKENRTSNVLMRGERLSRDAFRFDPELGLSGGEDSEFFARLDEAGYRMVWCDEACVREWTPLSRTTKTWVLKRAFRIGSVEAYNQRRFQRFGRASLEMIKAAIFMIRGTVLALCWAPVSPPRAVFAMWQVAFGAGVFYGIFAGPYLAYRTVTSDVSRR</sequence>
<dbReference type="PANTHER" id="PTHR43179">
    <property type="entry name" value="RHAMNOSYLTRANSFERASE WBBL"/>
    <property type="match status" value="1"/>
</dbReference>
<dbReference type="InterPro" id="IPR001173">
    <property type="entry name" value="Glyco_trans_2-like"/>
</dbReference>
<evidence type="ECO:0000256" key="4">
    <source>
        <dbReference type="SAM" id="Phobius"/>
    </source>
</evidence>
<dbReference type="InterPro" id="IPR029044">
    <property type="entry name" value="Nucleotide-diphossugar_trans"/>
</dbReference>
<name>A0A4P8HRU7_9BURK</name>
<keyword evidence="2" id="KW-0328">Glycosyltransferase</keyword>
<reference evidence="7 8" key="1">
    <citation type="submission" date="2019-05" db="EMBL/GenBank/DDBJ databases">
        <title>Draft Genome Sequences of Six Type Strains of the Genus Massilia.</title>
        <authorList>
            <person name="Miess H."/>
            <person name="Frediansyhah A."/>
            <person name="Gross H."/>
        </authorList>
    </citation>
    <scope>NUCLEOTIDE SEQUENCE [LARGE SCALE GENOMIC DNA]</scope>
    <source>
        <strain evidence="7 8">DSMZ 26121</strain>
    </source>
</reference>